<dbReference type="STRING" id="754436.JCM19237_6291"/>
<sequence length="100" mass="11319">MFFAFTTILGWNYYGERCVTYLFGVKAILPYKIFFLVLIAAGAFMKLDMIWLIADIVNGLMAIPNLIGLILLREVIITETRQFFDQLAAKSSTSLKESAI</sequence>
<evidence type="ECO:0000256" key="4">
    <source>
        <dbReference type="ARBA" id="ARBA00022475"/>
    </source>
</evidence>
<evidence type="ECO:0000256" key="7">
    <source>
        <dbReference type="ARBA" id="ARBA00023136"/>
    </source>
</evidence>
<keyword evidence="6 8" id="KW-1133">Transmembrane helix</keyword>
<name>A0A090R6Z6_9GAMM</name>
<comment type="caution">
    <text evidence="9">The sequence shown here is derived from an EMBL/GenBank/DDBJ whole genome shotgun (WGS) entry which is preliminary data.</text>
</comment>
<gene>
    <name evidence="9" type="ORF">JCM19237_6291</name>
</gene>
<accession>A0A090R6Z6</accession>
<dbReference type="eggNOG" id="COG1115">
    <property type="taxonomic scope" value="Bacteria"/>
</dbReference>
<dbReference type="Proteomes" id="UP000029227">
    <property type="component" value="Unassembled WGS sequence"/>
</dbReference>
<dbReference type="GO" id="GO:0005886">
    <property type="term" value="C:plasma membrane"/>
    <property type="evidence" value="ECO:0007669"/>
    <property type="project" value="UniProtKB-SubCell"/>
</dbReference>
<evidence type="ECO:0000256" key="2">
    <source>
        <dbReference type="ARBA" id="ARBA00009261"/>
    </source>
</evidence>
<keyword evidence="5 8" id="KW-0812">Transmembrane</keyword>
<evidence type="ECO:0000256" key="1">
    <source>
        <dbReference type="ARBA" id="ARBA00004651"/>
    </source>
</evidence>
<evidence type="ECO:0000256" key="3">
    <source>
        <dbReference type="ARBA" id="ARBA00022448"/>
    </source>
</evidence>
<feature type="transmembrane region" description="Helical" evidence="8">
    <location>
        <begin position="50"/>
        <end position="72"/>
    </location>
</feature>
<evidence type="ECO:0000256" key="5">
    <source>
        <dbReference type="ARBA" id="ARBA00022692"/>
    </source>
</evidence>
<dbReference type="InterPro" id="IPR001463">
    <property type="entry name" value="Na/Ala_symport"/>
</dbReference>
<proteinExistence type="inferred from homology"/>
<reference evidence="9 10" key="1">
    <citation type="journal article" date="2014" name="Genome Announc.">
        <title>Draft Genome Sequences of Two Vibrionaceae Species, Vibrio ponticus C121 and Photobacterium aphoticum C119, Isolated as Coral Reef Microbiota.</title>
        <authorList>
            <person name="Al-saari N."/>
            <person name="Meirelles P.M."/>
            <person name="Mino S."/>
            <person name="Suda W."/>
            <person name="Oshima K."/>
            <person name="Hattori M."/>
            <person name="Ohkuma M."/>
            <person name="Thompson F.L."/>
            <person name="Gomez-Gil B."/>
            <person name="Sawabe T."/>
            <person name="Sawabe T."/>
        </authorList>
    </citation>
    <scope>NUCLEOTIDE SEQUENCE [LARGE SCALE GENOMIC DNA]</scope>
    <source>
        <strain evidence="9 10">JCM 19237</strain>
    </source>
</reference>
<evidence type="ECO:0000313" key="10">
    <source>
        <dbReference type="Proteomes" id="UP000029227"/>
    </source>
</evidence>
<dbReference type="PANTHER" id="PTHR30330">
    <property type="entry name" value="AGSS FAMILY TRANSPORTER, SODIUM-ALANINE"/>
    <property type="match status" value="1"/>
</dbReference>
<evidence type="ECO:0000256" key="6">
    <source>
        <dbReference type="ARBA" id="ARBA00022989"/>
    </source>
</evidence>
<organism evidence="9 10">
    <name type="scientific">Photobacterium aphoticum</name>
    <dbReference type="NCBI Taxonomy" id="754436"/>
    <lineage>
        <taxon>Bacteria</taxon>
        <taxon>Pseudomonadati</taxon>
        <taxon>Pseudomonadota</taxon>
        <taxon>Gammaproteobacteria</taxon>
        <taxon>Vibrionales</taxon>
        <taxon>Vibrionaceae</taxon>
        <taxon>Photobacterium</taxon>
    </lineage>
</organism>
<dbReference type="Pfam" id="PF01235">
    <property type="entry name" value="Na_Ala_symp"/>
    <property type="match status" value="1"/>
</dbReference>
<comment type="subcellular location">
    <subcellularLocation>
        <location evidence="1">Cell membrane</location>
        <topology evidence="1">Multi-pass membrane protein</topology>
    </subcellularLocation>
</comment>
<dbReference type="AlphaFoldDB" id="A0A090R6Z6"/>
<evidence type="ECO:0000256" key="8">
    <source>
        <dbReference type="SAM" id="Phobius"/>
    </source>
</evidence>
<dbReference type="EMBL" id="BBMN01000002">
    <property type="protein sequence ID" value="GAL03397.1"/>
    <property type="molecule type" value="Genomic_DNA"/>
</dbReference>
<keyword evidence="7 8" id="KW-0472">Membrane</keyword>
<dbReference type="PANTHER" id="PTHR30330:SF3">
    <property type="entry name" value="TRANSCRIPTIONAL REGULATOR, LRP FAMILY"/>
    <property type="match status" value="1"/>
</dbReference>
<protein>
    <submittedName>
        <fullName evidence="9">Sodium/glycine symporter GlyP</fullName>
    </submittedName>
</protein>
<feature type="transmembrane region" description="Helical" evidence="8">
    <location>
        <begin position="21"/>
        <end position="44"/>
    </location>
</feature>
<comment type="similarity">
    <text evidence="2">Belongs to the alanine or glycine:cation symporter (AGCS) (TC 2.A.25) family.</text>
</comment>
<evidence type="ECO:0000313" key="9">
    <source>
        <dbReference type="EMBL" id="GAL03397.1"/>
    </source>
</evidence>
<keyword evidence="3" id="KW-0813">Transport</keyword>
<keyword evidence="4" id="KW-1003">Cell membrane</keyword>
<dbReference type="GO" id="GO:0005283">
    <property type="term" value="F:amino acid:sodium symporter activity"/>
    <property type="evidence" value="ECO:0007669"/>
    <property type="project" value="InterPro"/>
</dbReference>